<evidence type="ECO:0000256" key="1">
    <source>
        <dbReference type="SAM" id="MobiDB-lite"/>
    </source>
</evidence>
<reference evidence="3 4" key="1">
    <citation type="submission" date="2019-07" db="EMBL/GenBank/DDBJ databases">
        <title>Luteimonas sp. YD-1 nov., isolated from acidic soil.</title>
        <authorList>
            <person name="Zhou J."/>
        </authorList>
    </citation>
    <scope>NUCLEOTIDE SEQUENCE [LARGE SCALE GENOMIC DNA]</scope>
    <source>
        <strain evidence="3 4">YD-1</strain>
    </source>
</reference>
<accession>A0A5C5TZT6</accession>
<proteinExistence type="predicted"/>
<comment type="caution">
    <text evidence="3">The sequence shown here is derived from an EMBL/GenBank/DDBJ whole genome shotgun (WGS) entry which is preliminary data.</text>
</comment>
<evidence type="ECO:0000313" key="3">
    <source>
        <dbReference type="EMBL" id="TWT18812.1"/>
    </source>
</evidence>
<gene>
    <name evidence="3" type="ORF">FQY79_09210</name>
</gene>
<evidence type="ECO:0000313" key="4">
    <source>
        <dbReference type="Proteomes" id="UP000315949"/>
    </source>
</evidence>
<dbReference type="PROSITE" id="PS51257">
    <property type="entry name" value="PROKAR_LIPOPROTEIN"/>
    <property type="match status" value="1"/>
</dbReference>
<organism evidence="3 4">
    <name type="scientific">Luteimonas wenzhouensis</name>
    <dbReference type="NCBI Taxonomy" id="2599615"/>
    <lineage>
        <taxon>Bacteria</taxon>
        <taxon>Pseudomonadati</taxon>
        <taxon>Pseudomonadota</taxon>
        <taxon>Gammaproteobacteria</taxon>
        <taxon>Lysobacterales</taxon>
        <taxon>Lysobacteraceae</taxon>
        <taxon>Luteimonas</taxon>
    </lineage>
</organism>
<keyword evidence="4" id="KW-1185">Reference proteome</keyword>
<feature type="signal peptide" evidence="2">
    <location>
        <begin position="1"/>
        <end position="25"/>
    </location>
</feature>
<evidence type="ECO:0000256" key="2">
    <source>
        <dbReference type="SAM" id="SignalP"/>
    </source>
</evidence>
<dbReference type="EMBL" id="VOHE01000004">
    <property type="protein sequence ID" value="TWT18812.1"/>
    <property type="molecule type" value="Genomic_DNA"/>
</dbReference>
<sequence length="223" mass="24945">MEMRASALTFTACLLLASCSGLPVAAAGAGPAPERVGPPQAGTATTSEPDSPLPRGPVLTPEQVWDKLLAMIDAIGQREDLNQQNIERAIGLKLHKRPGETHSNLVIGDTTAGWLYVFDLVAHTDSDISAWFRPRRLDMDAGRNSPTCTWRTEKLRAALRERGFDEESRIFTDRSYFNWQYTRGPMVVDVRYYFDQEHLDYTSTCIDSVLVSFVIPEFYKDAT</sequence>
<dbReference type="OrthoDB" id="6060619at2"/>
<dbReference type="RefSeq" id="WP_146312632.1">
    <property type="nucleotide sequence ID" value="NZ_VOHE01000004.1"/>
</dbReference>
<name>A0A5C5TZT6_9GAMM</name>
<keyword evidence="2" id="KW-0732">Signal</keyword>
<feature type="region of interest" description="Disordered" evidence="1">
    <location>
        <begin position="27"/>
        <end position="59"/>
    </location>
</feature>
<dbReference type="Proteomes" id="UP000315949">
    <property type="component" value="Unassembled WGS sequence"/>
</dbReference>
<evidence type="ECO:0008006" key="5">
    <source>
        <dbReference type="Google" id="ProtNLM"/>
    </source>
</evidence>
<dbReference type="AlphaFoldDB" id="A0A5C5TZT6"/>
<feature type="chain" id="PRO_5022996037" description="Lipoprotein" evidence="2">
    <location>
        <begin position="26"/>
        <end position="223"/>
    </location>
</feature>
<feature type="compositionally biased region" description="Low complexity" evidence="1">
    <location>
        <begin position="27"/>
        <end position="39"/>
    </location>
</feature>
<protein>
    <recommendedName>
        <fullName evidence="5">Lipoprotein</fullName>
    </recommendedName>
</protein>